<protein>
    <submittedName>
        <fullName evidence="1">G-D-S-L family lipolytic protein</fullName>
    </submittedName>
</protein>
<dbReference type="EMBL" id="LQRT01000035">
    <property type="protein sequence ID" value="KZS39238.1"/>
    <property type="molecule type" value="Genomic_DNA"/>
</dbReference>
<keyword evidence="2" id="KW-1185">Reference proteome</keyword>
<organism evidence="1 2">
    <name type="scientific">Aquimarina aggregata</name>
    <dbReference type="NCBI Taxonomy" id="1642818"/>
    <lineage>
        <taxon>Bacteria</taxon>
        <taxon>Pseudomonadati</taxon>
        <taxon>Bacteroidota</taxon>
        <taxon>Flavobacteriia</taxon>
        <taxon>Flavobacteriales</taxon>
        <taxon>Flavobacteriaceae</taxon>
        <taxon>Aquimarina</taxon>
    </lineage>
</organism>
<dbReference type="AlphaFoldDB" id="A0A162YMU6"/>
<name>A0A162YMU6_9FLAO</name>
<accession>A0A162YMU6</accession>
<sequence length="524" mass="53412">MKNNIKYLAILALGLVACEPEFDNPIEDAGTYSSGEADFSTYVALGNSLTAGFADGALYITGQENSYPNILSKQFAFAGGGDFTQPLMDDNTGGLLIPGTDPLSNRLVLAFDAMGNPGPKPFAGAAPTTSVANVLTGPFNNMGVPGARVYHLVSAAAGYGNIAGLATGQANPYFVRFASSPTAAIIDDAVAQNPTFFSLWIGNNDILGYATSGGIGKDHNVTGNLMAGTYSGDDITNNMVFAGAYNELVTKLAAGGTKGVLLNLPDVTSIPFFTTVPNNALVLDAATAASLTGFFQAVTGIVTAQVAGTGVPLAQAQALASQYAITFSAGANRFLIKTEVTPTNPLGFRQMTEQELLLLTIDRGALAQGYGSVMLTPEVLQVLGILQAGGTPTAAQGAMVIAAISAIDDKDALDSGELDAISTARTSFNATIAGLAAANNLALYDAASDLAQVADGGIAINGGVVTSQFVTGGGFSLDGVHPSPRGHAIVTNGILEAIKETYGVNLPAVDPSDFGTITLSNEVN</sequence>
<dbReference type="STRING" id="1642818.AWE51_11850"/>
<dbReference type="InterPro" id="IPR036514">
    <property type="entry name" value="SGNH_hydro_sf"/>
</dbReference>
<comment type="caution">
    <text evidence="1">The sequence shown here is derived from an EMBL/GenBank/DDBJ whole genome shotgun (WGS) entry which is preliminary data.</text>
</comment>
<evidence type="ECO:0000313" key="2">
    <source>
        <dbReference type="Proteomes" id="UP000076715"/>
    </source>
</evidence>
<gene>
    <name evidence="1" type="ORF">AWE51_11850</name>
</gene>
<dbReference type="GO" id="GO:0016788">
    <property type="term" value="F:hydrolase activity, acting on ester bonds"/>
    <property type="evidence" value="ECO:0007669"/>
    <property type="project" value="UniProtKB-ARBA"/>
</dbReference>
<dbReference type="RefSeq" id="WP_066317187.1">
    <property type="nucleotide sequence ID" value="NZ_LQRT01000035.1"/>
</dbReference>
<dbReference type="Gene3D" id="3.40.50.1110">
    <property type="entry name" value="SGNH hydrolase"/>
    <property type="match status" value="1"/>
</dbReference>
<proteinExistence type="predicted"/>
<reference evidence="1 2" key="1">
    <citation type="submission" date="2016-01" db="EMBL/GenBank/DDBJ databases">
        <title>The draft genome sequence of Aquimarina sp. RZW4-3-2.</title>
        <authorList>
            <person name="Wang Y."/>
        </authorList>
    </citation>
    <scope>NUCLEOTIDE SEQUENCE [LARGE SCALE GENOMIC DNA]</scope>
    <source>
        <strain evidence="1 2">RZW4-3-2</strain>
    </source>
</reference>
<dbReference type="Proteomes" id="UP000076715">
    <property type="component" value="Unassembled WGS sequence"/>
</dbReference>
<dbReference type="PROSITE" id="PS51257">
    <property type="entry name" value="PROKAR_LIPOPROTEIN"/>
    <property type="match status" value="1"/>
</dbReference>
<evidence type="ECO:0000313" key="1">
    <source>
        <dbReference type="EMBL" id="KZS39238.1"/>
    </source>
</evidence>
<dbReference type="OrthoDB" id="9764164at2"/>
<dbReference type="SUPFAM" id="SSF52266">
    <property type="entry name" value="SGNH hydrolase"/>
    <property type="match status" value="1"/>
</dbReference>